<accession>A0ABS6BVA7</accession>
<comment type="caution">
    <text evidence="1">The sequence shown here is derived from an EMBL/GenBank/DDBJ whole genome shotgun (WGS) entry which is preliminary data.</text>
</comment>
<gene>
    <name evidence="1" type="ORF">KPL37_13970</name>
</gene>
<dbReference type="Proteomes" id="UP000776252">
    <property type="component" value="Unassembled WGS sequence"/>
</dbReference>
<protein>
    <submittedName>
        <fullName evidence="1">Uncharacterized protein</fullName>
    </submittedName>
</protein>
<proteinExistence type="predicted"/>
<name>A0ABS6BVA7_9CLOT</name>
<organism evidence="1 2">
    <name type="scientific">Clostridium frigoris</name>
    <dbReference type="NCBI Taxonomy" id="205327"/>
    <lineage>
        <taxon>Bacteria</taxon>
        <taxon>Bacillati</taxon>
        <taxon>Bacillota</taxon>
        <taxon>Clostridia</taxon>
        <taxon>Eubacteriales</taxon>
        <taxon>Clostridiaceae</taxon>
        <taxon>Clostridium</taxon>
    </lineage>
</organism>
<dbReference type="EMBL" id="JAHLDV010000037">
    <property type="protein sequence ID" value="MBU3160849.1"/>
    <property type="molecule type" value="Genomic_DNA"/>
</dbReference>
<dbReference type="RefSeq" id="WP_216150329.1">
    <property type="nucleotide sequence ID" value="NZ_JAHLDV010000037.1"/>
</dbReference>
<evidence type="ECO:0000313" key="2">
    <source>
        <dbReference type="Proteomes" id="UP000776252"/>
    </source>
</evidence>
<reference evidence="1 2" key="1">
    <citation type="submission" date="2021-06" db="EMBL/GenBank/DDBJ databases">
        <title>Clostridia strains as spoilage organisms.</title>
        <authorList>
            <person name="Wambui J."/>
            <person name="Stephan R."/>
            <person name="Stevens M.J.A."/>
        </authorList>
    </citation>
    <scope>NUCLEOTIDE SEQUENCE [LARGE SCALE GENOMIC DNA]</scope>
    <source>
        <strain evidence="1 2">DSM 14204</strain>
    </source>
</reference>
<evidence type="ECO:0000313" key="1">
    <source>
        <dbReference type="EMBL" id="MBU3160849.1"/>
    </source>
</evidence>
<sequence>MRSGVEKIHWYCFHKKTSVVSTKLILAVNKMGSANIDTGDMELLVKEAEVAKILPVDIVL</sequence>
<keyword evidence="2" id="KW-1185">Reference proteome</keyword>